<accession>A0ABR2MGL4</accession>
<dbReference type="Proteomes" id="UP001412067">
    <property type="component" value="Unassembled WGS sequence"/>
</dbReference>
<proteinExistence type="predicted"/>
<sequence length="55" mass="6148">MVEEEHPSPGRSKAPPFLSSTSPASLEFRTAREQPQRRLATYKAASATQEQCAWE</sequence>
<comment type="caution">
    <text evidence="2">The sequence shown here is derived from an EMBL/GenBank/DDBJ whole genome shotgun (WGS) entry which is preliminary data.</text>
</comment>
<feature type="compositionally biased region" description="Polar residues" evidence="1">
    <location>
        <begin position="46"/>
        <end position="55"/>
    </location>
</feature>
<evidence type="ECO:0000313" key="3">
    <source>
        <dbReference type="Proteomes" id="UP001412067"/>
    </source>
</evidence>
<feature type="region of interest" description="Disordered" evidence="1">
    <location>
        <begin position="1"/>
        <end position="55"/>
    </location>
</feature>
<dbReference type="EMBL" id="JBBWWR010000008">
    <property type="protein sequence ID" value="KAK8962734.1"/>
    <property type="molecule type" value="Genomic_DNA"/>
</dbReference>
<evidence type="ECO:0000313" key="2">
    <source>
        <dbReference type="EMBL" id="KAK8962734.1"/>
    </source>
</evidence>
<evidence type="ECO:0000256" key="1">
    <source>
        <dbReference type="SAM" id="MobiDB-lite"/>
    </source>
</evidence>
<gene>
    <name evidence="2" type="ORF">KSP40_PGU014274</name>
</gene>
<reference evidence="2 3" key="1">
    <citation type="journal article" date="2022" name="Nat. Plants">
        <title>Genomes of leafy and leafless Platanthera orchids illuminate the evolution of mycoheterotrophy.</title>
        <authorList>
            <person name="Li M.H."/>
            <person name="Liu K.W."/>
            <person name="Li Z."/>
            <person name="Lu H.C."/>
            <person name="Ye Q.L."/>
            <person name="Zhang D."/>
            <person name="Wang J.Y."/>
            <person name="Li Y.F."/>
            <person name="Zhong Z.M."/>
            <person name="Liu X."/>
            <person name="Yu X."/>
            <person name="Liu D.K."/>
            <person name="Tu X.D."/>
            <person name="Liu B."/>
            <person name="Hao Y."/>
            <person name="Liao X.Y."/>
            <person name="Jiang Y.T."/>
            <person name="Sun W.H."/>
            <person name="Chen J."/>
            <person name="Chen Y.Q."/>
            <person name="Ai Y."/>
            <person name="Zhai J.W."/>
            <person name="Wu S.S."/>
            <person name="Zhou Z."/>
            <person name="Hsiao Y.Y."/>
            <person name="Wu W.L."/>
            <person name="Chen Y.Y."/>
            <person name="Lin Y.F."/>
            <person name="Hsu J.L."/>
            <person name="Li C.Y."/>
            <person name="Wang Z.W."/>
            <person name="Zhao X."/>
            <person name="Zhong W.Y."/>
            <person name="Ma X.K."/>
            <person name="Ma L."/>
            <person name="Huang J."/>
            <person name="Chen G.Z."/>
            <person name="Huang M.Z."/>
            <person name="Huang L."/>
            <person name="Peng D.H."/>
            <person name="Luo Y.B."/>
            <person name="Zou S.Q."/>
            <person name="Chen S.P."/>
            <person name="Lan S."/>
            <person name="Tsai W.C."/>
            <person name="Van de Peer Y."/>
            <person name="Liu Z.J."/>
        </authorList>
    </citation>
    <scope>NUCLEOTIDE SEQUENCE [LARGE SCALE GENOMIC DNA]</scope>
    <source>
        <strain evidence="2">Lor288</strain>
    </source>
</reference>
<name>A0ABR2MGL4_9ASPA</name>
<organism evidence="2 3">
    <name type="scientific">Platanthera guangdongensis</name>
    <dbReference type="NCBI Taxonomy" id="2320717"/>
    <lineage>
        <taxon>Eukaryota</taxon>
        <taxon>Viridiplantae</taxon>
        <taxon>Streptophyta</taxon>
        <taxon>Embryophyta</taxon>
        <taxon>Tracheophyta</taxon>
        <taxon>Spermatophyta</taxon>
        <taxon>Magnoliopsida</taxon>
        <taxon>Liliopsida</taxon>
        <taxon>Asparagales</taxon>
        <taxon>Orchidaceae</taxon>
        <taxon>Orchidoideae</taxon>
        <taxon>Orchideae</taxon>
        <taxon>Orchidinae</taxon>
        <taxon>Platanthera</taxon>
    </lineage>
</organism>
<protein>
    <submittedName>
        <fullName evidence="2">Uncharacterized protein</fullName>
    </submittedName>
</protein>
<keyword evidence="3" id="KW-1185">Reference proteome</keyword>